<keyword evidence="1 2" id="KW-0812">Transmembrane</keyword>
<dbReference type="Proteomes" id="UP000002051">
    <property type="component" value="Unassembled WGS sequence"/>
</dbReference>
<dbReference type="ExpressionAtlas" id="G7KTC2">
    <property type="expression patterns" value="differential"/>
</dbReference>
<dbReference type="EnsemblPlants" id="AES80490">
    <property type="protein sequence ID" value="AES80490"/>
    <property type="gene ID" value="MTR_7g081150"/>
</dbReference>
<sequence length="323" mass="37241">MEIETKFFCESIKTLIDELKIFGAVVNQRILCLDELQNLGSKIEYLLCKQIDDDVLIQNKGSSGGNIKAIHSGLRPSNILLQNLIQTSFKRGELQNQGLIEVFYICLSKGNSRRIHFGLEPPKFQNVLFVECPTTYHLKFHICVNKEGQINSITWNKKMSLHNNEPFLDFKFKQPLAKDGKITSQLQHNSTSSNYPYKYKETMPRSYPKFKHKREEIAQYVSFVVVLTILFGSLFFDMWIEPLLMKVQRGPIWVSSLRFFGFMAFVWAVAIMILVGVPFVRVQRVVFIFWAILMHLKSHNSITAMCVPILGIVVFGVFARGKF</sequence>
<gene>
    <name evidence="3" type="primary">11425791</name>
    <name evidence="2" type="ordered locus">MTR_7g081150</name>
</gene>
<accession>G7KTC2</accession>
<evidence type="ECO:0000313" key="3">
    <source>
        <dbReference type="EnsemblPlants" id="AES80490"/>
    </source>
</evidence>
<dbReference type="PaxDb" id="3880-AES80490"/>
<feature type="transmembrane region" description="Helical" evidence="1">
    <location>
        <begin position="301"/>
        <end position="319"/>
    </location>
</feature>
<dbReference type="OrthoDB" id="1436624at2759"/>
<accession>A0A0C3WA40</accession>
<protein>
    <submittedName>
        <fullName evidence="2">Transmembrane protein, putative</fullName>
    </submittedName>
</protein>
<evidence type="ECO:0000313" key="2">
    <source>
        <dbReference type="EMBL" id="AES80490.2"/>
    </source>
</evidence>
<name>G7KTC2_MEDTR</name>
<reference evidence="2 4" key="2">
    <citation type="journal article" date="2014" name="BMC Genomics">
        <title>An improved genome release (version Mt4.0) for the model legume Medicago truncatula.</title>
        <authorList>
            <person name="Tang H."/>
            <person name="Krishnakumar V."/>
            <person name="Bidwell S."/>
            <person name="Rosen B."/>
            <person name="Chan A."/>
            <person name="Zhou S."/>
            <person name="Gentzbittel L."/>
            <person name="Childs K.L."/>
            <person name="Yandell M."/>
            <person name="Gundlach H."/>
            <person name="Mayer K.F."/>
            <person name="Schwartz D.C."/>
            <person name="Town C.D."/>
        </authorList>
    </citation>
    <scope>GENOME REANNOTATION</scope>
    <source>
        <strain evidence="3 4">cv. Jemalong A17</strain>
    </source>
</reference>
<reference evidence="2 4" key="1">
    <citation type="journal article" date="2011" name="Nature">
        <title>The Medicago genome provides insight into the evolution of rhizobial symbioses.</title>
        <authorList>
            <person name="Young N.D."/>
            <person name="Debelle F."/>
            <person name="Oldroyd G.E."/>
            <person name="Geurts R."/>
            <person name="Cannon S.B."/>
            <person name="Udvardi M.K."/>
            <person name="Benedito V.A."/>
            <person name="Mayer K.F."/>
            <person name="Gouzy J."/>
            <person name="Schoof H."/>
            <person name="Van de Peer Y."/>
            <person name="Proost S."/>
            <person name="Cook D.R."/>
            <person name="Meyers B.C."/>
            <person name="Spannagl M."/>
            <person name="Cheung F."/>
            <person name="De Mita S."/>
            <person name="Krishnakumar V."/>
            <person name="Gundlach H."/>
            <person name="Zhou S."/>
            <person name="Mudge J."/>
            <person name="Bharti A.K."/>
            <person name="Murray J.D."/>
            <person name="Naoumkina M.A."/>
            <person name="Rosen B."/>
            <person name="Silverstein K.A."/>
            <person name="Tang H."/>
            <person name="Rombauts S."/>
            <person name="Zhao P.X."/>
            <person name="Zhou P."/>
            <person name="Barbe V."/>
            <person name="Bardou P."/>
            <person name="Bechner M."/>
            <person name="Bellec A."/>
            <person name="Berger A."/>
            <person name="Berges H."/>
            <person name="Bidwell S."/>
            <person name="Bisseling T."/>
            <person name="Choisne N."/>
            <person name="Couloux A."/>
            <person name="Denny R."/>
            <person name="Deshpande S."/>
            <person name="Dai X."/>
            <person name="Doyle J.J."/>
            <person name="Dudez A.M."/>
            <person name="Farmer A.D."/>
            <person name="Fouteau S."/>
            <person name="Franken C."/>
            <person name="Gibelin C."/>
            <person name="Gish J."/>
            <person name="Goldstein S."/>
            <person name="Gonzalez A.J."/>
            <person name="Green P.J."/>
            <person name="Hallab A."/>
            <person name="Hartog M."/>
            <person name="Hua A."/>
            <person name="Humphray S.J."/>
            <person name="Jeong D.H."/>
            <person name="Jing Y."/>
            <person name="Jocker A."/>
            <person name="Kenton S.M."/>
            <person name="Kim D.J."/>
            <person name="Klee K."/>
            <person name="Lai H."/>
            <person name="Lang C."/>
            <person name="Lin S."/>
            <person name="Macmil S.L."/>
            <person name="Magdelenat G."/>
            <person name="Matthews L."/>
            <person name="McCorrison J."/>
            <person name="Monaghan E.L."/>
            <person name="Mun J.H."/>
            <person name="Najar F.Z."/>
            <person name="Nicholson C."/>
            <person name="Noirot C."/>
            <person name="O'Bleness M."/>
            <person name="Paule C.R."/>
            <person name="Poulain J."/>
            <person name="Prion F."/>
            <person name="Qin B."/>
            <person name="Qu C."/>
            <person name="Retzel E.F."/>
            <person name="Riddle C."/>
            <person name="Sallet E."/>
            <person name="Samain S."/>
            <person name="Samson N."/>
            <person name="Sanders I."/>
            <person name="Saurat O."/>
            <person name="Scarpelli C."/>
            <person name="Schiex T."/>
            <person name="Segurens B."/>
            <person name="Severin A.J."/>
            <person name="Sherrier D.J."/>
            <person name="Shi R."/>
            <person name="Sims S."/>
            <person name="Singer S.R."/>
            <person name="Sinharoy S."/>
            <person name="Sterck L."/>
            <person name="Viollet A."/>
            <person name="Wang B.B."/>
            <person name="Wang K."/>
            <person name="Wang M."/>
            <person name="Wang X."/>
            <person name="Warfsmann J."/>
            <person name="Weissenbach J."/>
            <person name="White D.D."/>
            <person name="White J.D."/>
            <person name="Wiley G.B."/>
            <person name="Wincker P."/>
            <person name="Xing Y."/>
            <person name="Yang L."/>
            <person name="Yao Z."/>
            <person name="Ying F."/>
            <person name="Zhai J."/>
            <person name="Zhou L."/>
            <person name="Zuber A."/>
            <person name="Denarie J."/>
            <person name="Dixon R.A."/>
            <person name="May G.D."/>
            <person name="Schwartz D.C."/>
            <person name="Rogers J."/>
            <person name="Quetier F."/>
            <person name="Town C.D."/>
            <person name="Roe B.A."/>
        </authorList>
    </citation>
    <scope>NUCLEOTIDE SEQUENCE [LARGE SCALE GENOMIC DNA]</scope>
    <source>
        <strain evidence="2">A17</strain>
        <strain evidence="3 4">cv. Jemalong A17</strain>
    </source>
</reference>
<organism evidence="2 4">
    <name type="scientific">Medicago truncatula</name>
    <name type="common">Barrel medic</name>
    <name type="synonym">Medicago tribuloides</name>
    <dbReference type="NCBI Taxonomy" id="3880"/>
    <lineage>
        <taxon>Eukaryota</taxon>
        <taxon>Viridiplantae</taxon>
        <taxon>Streptophyta</taxon>
        <taxon>Embryophyta</taxon>
        <taxon>Tracheophyta</taxon>
        <taxon>Spermatophyta</taxon>
        <taxon>Magnoliopsida</taxon>
        <taxon>eudicotyledons</taxon>
        <taxon>Gunneridae</taxon>
        <taxon>Pentapetalae</taxon>
        <taxon>rosids</taxon>
        <taxon>fabids</taxon>
        <taxon>Fabales</taxon>
        <taxon>Fabaceae</taxon>
        <taxon>Papilionoideae</taxon>
        <taxon>50 kb inversion clade</taxon>
        <taxon>NPAAA clade</taxon>
        <taxon>Hologalegina</taxon>
        <taxon>IRL clade</taxon>
        <taxon>Trifolieae</taxon>
        <taxon>Medicago</taxon>
    </lineage>
</organism>
<proteinExistence type="predicted"/>
<reference evidence="3" key="3">
    <citation type="submission" date="2015-04" db="UniProtKB">
        <authorList>
            <consortium name="EnsemblPlants"/>
        </authorList>
    </citation>
    <scope>IDENTIFICATION</scope>
    <source>
        <strain evidence="3">cv. Jemalong A17</strain>
    </source>
</reference>
<evidence type="ECO:0000313" key="4">
    <source>
        <dbReference type="Proteomes" id="UP000002051"/>
    </source>
</evidence>
<feature type="transmembrane region" description="Helical" evidence="1">
    <location>
        <begin position="259"/>
        <end position="280"/>
    </location>
</feature>
<dbReference type="HOGENOM" id="CLU_861574_0_0_1"/>
<keyword evidence="1" id="KW-1133">Transmembrane helix</keyword>
<dbReference type="AlphaFoldDB" id="G7KTC2"/>
<dbReference type="EMBL" id="CM001223">
    <property type="protein sequence ID" value="AES80490.2"/>
    <property type="molecule type" value="Genomic_DNA"/>
</dbReference>
<keyword evidence="4" id="KW-1185">Reference proteome</keyword>
<feature type="transmembrane region" description="Helical" evidence="1">
    <location>
        <begin position="217"/>
        <end position="239"/>
    </location>
</feature>
<keyword evidence="1" id="KW-0472">Membrane</keyword>
<evidence type="ECO:0000256" key="1">
    <source>
        <dbReference type="SAM" id="Phobius"/>
    </source>
</evidence>